<feature type="domain" description="PDZ" evidence="6">
    <location>
        <begin position="290"/>
        <end position="361"/>
    </location>
</feature>
<dbReference type="EMBL" id="JARTFS010000013">
    <property type="protein sequence ID" value="MED4402940.1"/>
    <property type="molecule type" value="Genomic_DNA"/>
</dbReference>
<accession>A0ABU6P1I9</accession>
<comment type="similarity">
    <text evidence="1">Belongs to the peptidase S1C family.</text>
</comment>
<dbReference type="InterPro" id="IPR001940">
    <property type="entry name" value="Peptidase_S1C"/>
</dbReference>
<dbReference type="SMART" id="SM00228">
    <property type="entry name" value="PDZ"/>
    <property type="match status" value="1"/>
</dbReference>
<dbReference type="Pfam" id="PF13180">
    <property type="entry name" value="PDZ_2"/>
    <property type="match status" value="1"/>
</dbReference>
<evidence type="ECO:0000313" key="8">
    <source>
        <dbReference type="Proteomes" id="UP001342826"/>
    </source>
</evidence>
<dbReference type="PANTHER" id="PTHR43343:SF3">
    <property type="entry name" value="PROTEASE DO-LIKE 8, CHLOROPLASTIC"/>
    <property type="match status" value="1"/>
</dbReference>
<sequence>MGYYDEFENAKYENKKKGTGKTILTSLISGALGGALVLGVMTFNEDEQQPGQEAAISQAKNYAEEASVPVATKELKAGGSIADIVDSLSPAIIGITNMQQSSSFFDEGMETVEAGTGSGVIFKQSGKDAFIITNNHVIEGSQAIEVTLHNGEKVSAELIGTDPLTDIAVLKIDSKNVKAIAKFGDSSKLRTGENVIAIGNPLGLDLYSTVTQGIISGKDRTINTNTSEGTWGLNVLQTDAAINPGNSGGPLINMSGEVIGINTLKIGQTGVEGIGFAVPSNDVMQVAGQLLETGKVQRPFLGVGLRDVSEFPQYQLQENIGLPENMTEGVIIASVSPNSPAQVAGLQKLDVITAIDGEEVKTTNDLRRLLYTSTNIGDEIKVKFYRGKEQKTVTVKLTSKDATNA</sequence>
<dbReference type="PANTHER" id="PTHR43343">
    <property type="entry name" value="PEPTIDASE S12"/>
    <property type="match status" value="1"/>
</dbReference>
<dbReference type="Gene3D" id="2.30.42.10">
    <property type="match status" value="1"/>
</dbReference>
<evidence type="ECO:0000256" key="2">
    <source>
        <dbReference type="ARBA" id="ARBA00022670"/>
    </source>
</evidence>
<dbReference type="Gene3D" id="2.40.10.10">
    <property type="entry name" value="Trypsin-like serine proteases"/>
    <property type="match status" value="2"/>
</dbReference>
<dbReference type="PRINTS" id="PR00834">
    <property type="entry name" value="PROTEASES2C"/>
</dbReference>
<dbReference type="InterPro" id="IPR036034">
    <property type="entry name" value="PDZ_sf"/>
</dbReference>
<dbReference type="InterPro" id="IPR001478">
    <property type="entry name" value="PDZ"/>
</dbReference>
<feature type="transmembrane region" description="Helical" evidence="5">
    <location>
        <begin position="23"/>
        <end position="43"/>
    </location>
</feature>
<keyword evidence="2" id="KW-0645">Protease</keyword>
<organism evidence="7 8">
    <name type="scientific">Metabacillus fastidiosus</name>
    <dbReference type="NCBI Taxonomy" id="1458"/>
    <lineage>
        <taxon>Bacteria</taxon>
        <taxon>Bacillati</taxon>
        <taxon>Bacillota</taxon>
        <taxon>Bacilli</taxon>
        <taxon>Bacillales</taxon>
        <taxon>Bacillaceae</taxon>
        <taxon>Metabacillus</taxon>
    </lineage>
</organism>
<reference evidence="7 8" key="1">
    <citation type="submission" date="2023-03" db="EMBL/GenBank/DDBJ databases">
        <title>Bacillus Genome Sequencing.</title>
        <authorList>
            <person name="Dunlap C."/>
        </authorList>
    </citation>
    <scope>NUCLEOTIDE SEQUENCE [LARGE SCALE GENOMIC DNA]</scope>
    <source>
        <strain evidence="7 8">NRS-1717</strain>
    </source>
</reference>
<dbReference type="InterPro" id="IPR009003">
    <property type="entry name" value="Peptidase_S1_PA"/>
</dbReference>
<evidence type="ECO:0000256" key="5">
    <source>
        <dbReference type="SAM" id="Phobius"/>
    </source>
</evidence>
<dbReference type="CDD" id="cd06781">
    <property type="entry name" value="cpPDZ_BsHtra-like"/>
    <property type="match status" value="1"/>
</dbReference>
<dbReference type="InterPro" id="IPR043504">
    <property type="entry name" value="Peptidase_S1_PA_chymotrypsin"/>
</dbReference>
<dbReference type="SUPFAM" id="SSF50156">
    <property type="entry name" value="PDZ domain-like"/>
    <property type="match status" value="1"/>
</dbReference>
<keyword evidence="8" id="KW-1185">Reference proteome</keyword>
<keyword evidence="5" id="KW-0472">Membrane</keyword>
<dbReference type="Pfam" id="PF13365">
    <property type="entry name" value="Trypsin_2"/>
    <property type="match status" value="1"/>
</dbReference>
<evidence type="ECO:0000256" key="3">
    <source>
        <dbReference type="ARBA" id="ARBA00022801"/>
    </source>
</evidence>
<evidence type="ECO:0000256" key="1">
    <source>
        <dbReference type="ARBA" id="ARBA00010541"/>
    </source>
</evidence>
<protein>
    <submittedName>
        <fullName evidence="7">Trypsin-like peptidase domain-containing protein</fullName>
    </submittedName>
</protein>
<name>A0ABU6P1I9_9BACI</name>
<gene>
    <name evidence="7" type="ORF">P9271_16670</name>
</gene>
<keyword evidence="5" id="KW-1133">Transmembrane helix</keyword>
<proteinExistence type="inferred from homology"/>
<dbReference type="GeneID" id="301141311"/>
<evidence type="ECO:0000313" key="7">
    <source>
        <dbReference type="EMBL" id="MED4402940.1"/>
    </source>
</evidence>
<keyword evidence="3" id="KW-0378">Hydrolase</keyword>
<dbReference type="SUPFAM" id="SSF50494">
    <property type="entry name" value="Trypsin-like serine proteases"/>
    <property type="match status" value="1"/>
</dbReference>
<keyword evidence="4" id="KW-0720">Serine protease</keyword>
<dbReference type="PROSITE" id="PS50106">
    <property type="entry name" value="PDZ"/>
    <property type="match status" value="1"/>
</dbReference>
<dbReference type="InterPro" id="IPR051201">
    <property type="entry name" value="Chloro_Bact_Ser_Proteases"/>
</dbReference>
<dbReference type="Proteomes" id="UP001342826">
    <property type="component" value="Unassembled WGS sequence"/>
</dbReference>
<comment type="caution">
    <text evidence="7">The sequence shown here is derived from an EMBL/GenBank/DDBJ whole genome shotgun (WGS) entry which is preliminary data.</text>
</comment>
<dbReference type="RefSeq" id="WP_066229915.1">
    <property type="nucleotide sequence ID" value="NZ_JARTFQ010000004.1"/>
</dbReference>
<evidence type="ECO:0000256" key="4">
    <source>
        <dbReference type="ARBA" id="ARBA00022825"/>
    </source>
</evidence>
<keyword evidence="5" id="KW-0812">Transmembrane</keyword>
<evidence type="ECO:0000259" key="6">
    <source>
        <dbReference type="PROSITE" id="PS50106"/>
    </source>
</evidence>